<organism evidence="6 7">
    <name type="scientific">Stappia sediminis</name>
    <dbReference type="NCBI Taxonomy" id="2692190"/>
    <lineage>
        <taxon>Bacteria</taxon>
        <taxon>Pseudomonadati</taxon>
        <taxon>Pseudomonadota</taxon>
        <taxon>Alphaproteobacteria</taxon>
        <taxon>Hyphomicrobiales</taxon>
        <taxon>Stappiaceae</taxon>
        <taxon>Stappia</taxon>
    </lineage>
</organism>
<evidence type="ECO:0000313" key="7">
    <source>
        <dbReference type="Proteomes" id="UP000433101"/>
    </source>
</evidence>
<reference evidence="6 7" key="1">
    <citation type="submission" date="2019-12" db="EMBL/GenBank/DDBJ databases">
        <authorList>
            <person name="Li M."/>
        </authorList>
    </citation>
    <scope>NUCLEOTIDE SEQUENCE [LARGE SCALE GENOMIC DNA]</scope>
    <source>
        <strain evidence="6 7">GBMRC 2046</strain>
    </source>
</reference>
<dbReference type="PIRSF" id="PIRSF000103">
    <property type="entry name" value="HIBADH"/>
    <property type="match status" value="1"/>
</dbReference>
<dbReference type="InterPro" id="IPR008927">
    <property type="entry name" value="6-PGluconate_DH-like_C_sf"/>
</dbReference>
<evidence type="ECO:0000256" key="3">
    <source>
        <dbReference type="PIRSR" id="PIRSR000103-1"/>
    </source>
</evidence>
<evidence type="ECO:0000256" key="2">
    <source>
        <dbReference type="ARBA" id="ARBA00023027"/>
    </source>
</evidence>
<evidence type="ECO:0000256" key="1">
    <source>
        <dbReference type="ARBA" id="ARBA00023002"/>
    </source>
</evidence>
<dbReference type="Pfam" id="PF14833">
    <property type="entry name" value="NAD_binding_11"/>
    <property type="match status" value="1"/>
</dbReference>
<keyword evidence="1" id="KW-0560">Oxidoreductase</keyword>
<dbReference type="Gene3D" id="3.40.50.720">
    <property type="entry name" value="NAD(P)-binding Rossmann-like Domain"/>
    <property type="match status" value="1"/>
</dbReference>
<dbReference type="SUPFAM" id="SSF48179">
    <property type="entry name" value="6-phosphogluconate dehydrogenase C-terminal domain-like"/>
    <property type="match status" value="1"/>
</dbReference>
<dbReference type="InterPro" id="IPR029154">
    <property type="entry name" value="HIBADH-like_NADP-bd"/>
</dbReference>
<evidence type="ECO:0000259" key="4">
    <source>
        <dbReference type="Pfam" id="PF03446"/>
    </source>
</evidence>
<dbReference type="InterPro" id="IPR036291">
    <property type="entry name" value="NAD(P)-bd_dom_sf"/>
</dbReference>
<dbReference type="GO" id="GO:0050661">
    <property type="term" value="F:NADP binding"/>
    <property type="evidence" value="ECO:0007669"/>
    <property type="project" value="InterPro"/>
</dbReference>
<dbReference type="Proteomes" id="UP000433101">
    <property type="component" value="Unassembled WGS sequence"/>
</dbReference>
<dbReference type="PANTHER" id="PTHR43060:SF15">
    <property type="entry name" value="3-HYDROXYISOBUTYRATE DEHYDROGENASE-LIKE 1, MITOCHONDRIAL-RELATED"/>
    <property type="match status" value="1"/>
</dbReference>
<evidence type="ECO:0000313" key="6">
    <source>
        <dbReference type="EMBL" id="MXN64101.1"/>
    </source>
</evidence>
<keyword evidence="2" id="KW-0520">NAD</keyword>
<accession>A0A7X3LS69</accession>
<dbReference type="InterPro" id="IPR006115">
    <property type="entry name" value="6PGDH_NADP-bd"/>
</dbReference>
<dbReference type="PANTHER" id="PTHR43060">
    <property type="entry name" value="3-HYDROXYISOBUTYRATE DEHYDROGENASE-LIKE 1, MITOCHONDRIAL-RELATED"/>
    <property type="match status" value="1"/>
</dbReference>
<feature type="active site" evidence="3">
    <location>
        <position position="177"/>
    </location>
</feature>
<feature type="domain" description="6-phosphogluconate dehydrogenase NADP-binding" evidence="4">
    <location>
        <begin position="7"/>
        <end position="167"/>
    </location>
</feature>
<protein>
    <submittedName>
        <fullName evidence="6">NAD-binding protein</fullName>
    </submittedName>
</protein>
<dbReference type="InterPro" id="IPR013328">
    <property type="entry name" value="6PGD_dom2"/>
</dbReference>
<sequence length="306" mass="30678">MMGSTAGVIGLGDMGSGLAKNLLKAGFTVKGFDISEKRLGDFAATGGTPAASVAQAGEGADCVFVMVMTGAQASSVILGGGGAKGLKDTMPPGSAILLTATIQASEVRDIAAGLAGSGIHFIDTPVSGGFPGAQGGTLTMMAAGSDAALEKARPAMESVSATIHRVGAEAGMGQTVKACLQSLIGSIFTATFEASVLAAKAGVDAEALFKVVSTSSAGCGAAKTALENIIDRKFEGTGSHINTMYKDMTIAMDLARELGVPLFTAATAMQLFQAGRTKYPDGDNWTVTRVLEDIVGAELSRKGAGS</sequence>
<dbReference type="SUPFAM" id="SSF51735">
    <property type="entry name" value="NAD(P)-binding Rossmann-fold domains"/>
    <property type="match status" value="1"/>
</dbReference>
<dbReference type="InterPro" id="IPR015815">
    <property type="entry name" value="HIBADH-related"/>
</dbReference>
<dbReference type="Pfam" id="PF03446">
    <property type="entry name" value="NAD_binding_2"/>
    <property type="match status" value="1"/>
</dbReference>
<dbReference type="GO" id="GO:0051287">
    <property type="term" value="F:NAD binding"/>
    <property type="evidence" value="ECO:0007669"/>
    <property type="project" value="InterPro"/>
</dbReference>
<evidence type="ECO:0000259" key="5">
    <source>
        <dbReference type="Pfam" id="PF14833"/>
    </source>
</evidence>
<feature type="domain" description="3-hydroxyisobutyrate dehydrogenase-like NAD-binding" evidence="5">
    <location>
        <begin position="171"/>
        <end position="289"/>
    </location>
</feature>
<comment type="caution">
    <text evidence="6">The sequence shown here is derived from an EMBL/GenBank/DDBJ whole genome shotgun (WGS) entry which is preliminary data.</text>
</comment>
<dbReference type="GO" id="GO:0016491">
    <property type="term" value="F:oxidoreductase activity"/>
    <property type="evidence" value="ECO:0007669"/>
    <property type="project" value="UniProtKB-KW"/>
</dbReference>
<gene>
    <name evidence="6" type="ORF">GR183_04235</name>
</gene>
<dbReference type="AlphaFoldDB" id="A0A7X3LS69"/>
<dbReference type="EMBL" id="WUMV01000002">
    <property type="protein sequence ID" value="MXN64101.1"/>
    <property type="molecule type" value="Genomic_DNA"/>
</dbReference>
<proteinExistence type="predicted"/>
<dbReference type="Gene3D" id="1.10.1040.10">
    <property type="entry name" value="N-(1-d-carboxylethyl)-l-norvaline Dehydrogenase, domain 2"/>
    <property type="match status" value="1"/>
</dbReference>
<keyword evidence="7" id="KW-1185">Reference proteome</keyword>
<name>A0A7X3LS69_9HYPH</name>